<reference evidence="1 2" key="1">
    <citation type="submission" date="2015-02" db="EMBL/GenBank/DDBJ databases">
        <title>Single-cell genomics of uncultivated deep-branching MTB reveals a conserved set of magnetosome genes.</title>
        <authorList>
            <person name="Kolinko S."/>
            <person name="Richter M."/>
            <person name="Glockner F.O."/>
            <person name="Brachmann A."/>
            <person name="Schuler D."/>
        </authorList>
    </citation>
    <scope>NUCLEOTIDE SEQUENCE [LARGE SCALE GENOMIC DNA]</scope>
    <source>
        <strain evidence="1">TM-1</strain>
    </source>
</reference>
<evidence type="ECO:0000313" key="2">
    <source>
        <dbReference type="Proteomes" id="UP000033423"/>
    </source>
</evidence>
<protein>
    <submittedName>
        <fullName evidence="1">Tfp pilus assembly protein tip-associated adhesin PilY1-like protein</fullName>
    </submittedName>
</protein>
<dbReference type="PROSITE" id="PS00018">
    <property type="entry name" value="EF_HAND_1"/>
    <property type="match status" value="1"/>
</dbReference>
<evidence type="ECO:0000313" key="1">
    <source>
        <dbReference type="EMBL" id="KJU83472.1"/>
    </source>
</evidence>
<proteinExistence type="predicted"/>
<comment type="caution">
    <text evidence="1">The sequence shown here is derived from an EMBL/GenBank/DDBJ whole genome shotgun (WGS) entry which is preliminary data.</text>
</comment>
<dbReference type="AlphaFoldDB" id="A0A0F3GNT5"/>
<feature type="non-terminal residue" evidence="1">
    <location>
        <position position="626"/>
    </location>
</feature>
<gene>
    <name evidence="1" type="ORF">MBAV_004334</name>
</gene>
<dbReference type="Proteomes" id="UP000033423">
    <property type="component" value="Unassembled WGS sequence"/>
</dbReference>
<dbReference type="InterPro" id="IPR018247">
    <property type="entry name" value="EF_Hand_1_Ca_BS"/>
</dbReference>
<organism evidence="1 2">
    <name type="scientific">Candidatus Magnetobacterium bavaricum</name>
    <dbReference type="NCBI Taxonomy" id="29290"/>
    <lineage>
        <taxon>Bacteria</taxon>
        <taxon>Pseudomonadati</taxon>
        <taxon>Nitrospirota</taxon>
        <taxon>Thermodesulfovibrionia</taxon>
        <taxon>Thermodesulfovibrionales</taxon>
        <taxon>Candidatus Magnetobacteriaceae</taxon>
        <taxon>Candidatus Magnetobacterium</taxon>
    </lineage>
</organism>
<accession>A0A0F3GNT5</accession>
<keyword evidence="2" id="KW-1185">Reference proteome</keyword>
<name>A0A0F3GNT5_9BACT</name>
<dbReference type="EMBL" id="LACI01001875">
    <property type="protein sequence ID" value="KJU83472.1"/>
    <property type="molecule type" value="Genomic_DNA"/>
</dbReference>
<sequence>MMAAGALTQLGDPIKTYQSRVKQTVLPTGLIHDFYSLIKFGVMVFNTDGATSGGATPECVASGTSTQITCTAGSRDGGKIVSYIEPSDDTTILNAAKQPLIDSINAITASTWTPYAESFYNAIGYFAGNTNMRLNAADFDTANPPVNYTCRQNNILLVTDGVSTADLNATKLVDATTLFTPASSPDGDNDSDNSCLAYNGSKYVDDLSWLAKHRKITDITNAASTPTKAAETITTYTVFNGEDSCLSSGSNTPTCALTDECSSAVLLYNTAINGGGAFYNAGNSAALQTSLRSAFLAVSAKAASGTAASVLGEKSREGSNILQAVFYPSKLFNITSPSSTITRSWLGYLNNFWFYEDTNANIANIREDTVQDKLLNLTADNIVSFDFVNDQLVVHSWTSNANGTPATALADKTLDDVQLIWEGGKILFKRATARKIYVNDDGITYPKSPIVTFTTANKGSFGTNLGADLNNDGFVDAADVTQADRLIDYVIGTDYSEYRNRTLPLNNPVDPTVSGTWKMGDIIHSTPQIVKYDNIYSDYSVAYVGANDGMLHAFKVGKLDSTGLSGTQKAQLTVGTKDSIVLGEELWAFIPKNALPYMRYYADPGYCHNYMVDLSPYLYSYGSHRI</sequence>